<feature type="domain" description="HAT C-terminal dimerisation" evidence="1">
    <location>
        <begin position="138"/>
        <end position="196"/>
    </location>
</feature>
<evidence type="ECO:0000259" key="1">
    <source>
        <dbReference type="Pfam" id="PF05699"/>
    </source>
</evidence>
<dbReference type="AlphaFoldDB" id="A0A6G0XCB5"/>
<dbReference type="EMBL" id="VUJU01007973">
    <property type="protein sequence ID" value="KAF0737609.1"/>
    <property type="molecule type" value="Genomic_DNA"/>
</dbReference>
<dbReference type="InterPro" id="IPR008906">
    <property type="entry name" value="HATC_C_dom"/>
</dbReference>
<dbReference type="PANTHER" id="PTHR47266">
    <property type="entry name" value="ENDONUCLEASE-RELATED"/>
    <property type="match status" value="1"/>
</dbReference>
<gene>
    <name evidence="3" type="ORF">FWK35_00023547</name>
</gene>
<comment type="caution">
    <text evidence="3">The sequence shown here is derived from an EMBL/GenBank/DDBJ whole genome shotgun (WGS) entry which is preliminary data.</text>
</comment>
<dbReference type="InterPro" id="IPR052160">
    <property type="entry name" value="Gypsy_RT_Integrase-like"/>
</dbReference>
<dbReference type="Pfam" id="PF05699">
    <property type="entry name" value="Dimer_Tnp_hAT"/>
    <property type="match status" value="1"/>
</dbReference>
<evidence type="ECO:0000259" key="2">
    <source>
        <dbReference type="Pfam" id="PF17921"/>
    </source>
</evidence>
<dbReference type="Gene3D" id="1.10.340.70">
    <property type="match status" value="1"/>
</dbReference>
<name>A0A6G0XCB5_APHCR</name>
<dbReference type="Proteomes" id="UP000478052">
    <property type="component" value="Unassembled WGS sequence"/>
</dbReference>
<dbReference type="InterPro" id="IPR041588">
    <property type="entry name" value="Integrase_H2C2"/>
</dbReference>
<protein>
    <submittedName>
        <fullName evidence="3">O-acetyl-ADP-ribose deacetylase 1-like</fullName>
    </submittedName>
</protein>
<evidence type="ECO:0000313" key="3">
    <source>
        <dbReference type="EMBL" id="KAF0737609.1"/>
    </source>
</evidence>
<dbReference type="Pfam" id="PF17921">
    <property type="entry name" value="Integrase_H2C2"/>
    <property type="match status" value="1"/>
</dbReference>
<keyword evidence="4" id="KW-1185">Reference proteome</keyword>
<dbReference type="InterPro" id="IPR012337">
    <property type="entry name" value="RNaseH-like_sf"/>
</dbReference>
<feature type="domain" description="Integrase zinc-binding" evidence="2">
    <location>
        <begin position="41"/>
        <end position="96"/>
    </location>
</feature>
<dbReference type="GO" id="GO:0046983">
    <property type="term" value="F:protein dimerization activity"/>
    <property type="evidence" value="ECO:0007669"/>
    <property type="project" value="InterPro"/>
</dbReference>
<dbReference type="SUPFAM" id="SSF53098">
    <property type="entry name" value="Ribonuclease H-like"/>
    <property type="match status" value="1"/>
</dbReference>
<dbReference type="FunFam" id="1.10.340.70:FF:000001">
    <property type="entry name" value="Retrovirus-related Pol polyprotein from transposon gypsy-like Protein"/>
    <property type="match status" value="1"/>
</dbReference>
<proteinExistence type="predicted"/>
<organism evidence="3 4">
    <name type="scientific">Aphis craccivora</name>
    <name type="common">Cowpea aphid</name>
    <dbReference type="NCBI Taxonomy" id="307492"/>
    <lineage>
        <taxon>Eukaryota</taxon>
        <taxon>Metazoa</taxon>
        <taxon>Ecdysozoa</taxon>
        <taxon>Arthropoda</taxon>
        <taxon>Hexapoda</taxon>
        <taxon>Insecta</taxon>
        <taxon>Pterygota</taxon>
        <taxon>Neoptera</taxon>
        <taxon>Paraneoptera</taxon>
        <taxon>Hemiptera</taxon>
        <taxon>Sternorrhyncha</taxon>
        <taxon>Aphidomorpha</taxon>
        <taxon>Aphidoidea</taxon>
        <taxon>Aphididae</taxon>
        <taxon>Aphidini</taxon>
        <taxon>Aphis</taxon>
        <taxon>Aphis</taxon>
    </lineage>
</organism>
<reference evidence="3 4" key="1">
    <citation type="submission" date="2019-08" db="EMBL/GenBank/DDBJ databases">
        <title>Whole genome of Aphis craccivora.</title>
        <authorList>
            <person name="Voronova N.V."/>
            <person name="Shulinski R.S."/>
            <person name="Bandarenka Y.V."/>
            <person name="Zhorov D.G."/>
            <person name="Warner D."/>
        </authorList>
    </citation>
    <scope>NUCLEOTIDE SEQUENCE [LARGE SCALE GENOMIC DNA]</scope>
    <source>
        <strain evidence="3">180601</strain>
        <tissue evidence="3">Whole Body</tissue>
    </source>
</reference>
<dbReference type="OrthoDB" id="6608707at2759"/>
<sequence length="230" mass="26762">MNKLGMNDDLQWEKIRSMLRYIFRNTNIKIMVCANVEYTEEEKVTILKQFHNSKPGGHLGVNKIIKRIQKQFRWKGMKHHVKNYVRNCTSCQVNKISNRHVKQPIAITSTSSKPFEKIFLDIVGPLPTTQRWLSAFKHFKELNIEFDCLLIVVEFFFSLPGSNAAVERVFSLMNSTWTKSRNKLDISTVETSLIIKTSFDNMSCCQFYESILANKTLLQKLHSSAKYQTT</sequence>
<evidence type="ECO:0000313" key="4">
    <source>
        <dbReference type="Proteomes" id="UP000478052"/>
    </source>
</evidence>
<accession>A0A6G0XCB5</accession>